<accession>A0A412PEY8</accession>
<dbReference type="RefSeq" id="WP_118764609.1">
    <property type="nucleotide sequence ID" value="NZ_CABJCF010000002.1"/>
</dbReference>
<dbReference type="PANTHER" id="PTHR15239:SF6">
    <property type="entry name" value="RIBOSOME QUALITY CONTROL COMPLEX SUBUNIT NEMF"/>
    <property type="match status" value="1"/>
</dbReference>
<gene>
    <name evidence="2" type="ORF">DWX20_04215</name>
</gene>
<proteinExistence type="predicted"/>
<name>A0A412PEY8_9FIRM</name>
<dbReference type="Gene3D" id="2.30.310.10">
    <property type="entry name" value="ibrinogen binding protein from staphylococcus aureus domain"/>
    <property type="match status" value="1"/>
</dbReference>
<dbReference type="EMBL" id="QRWX01000002">
    <property type="protein sequence ID" value="RGT56020.1"/>
    <property type="molecule type" value="Genomic_DNA"/>
</dbReference>
<dbReference type="Pfam" id="PF05833">
    <property type="entry name" value="NFACT_N"/>
    <property type="match status" value="1"/>
</dbReference>
<dbReference type="GO" id="GO:0043023">
    <property type="term" value="F:ribosomal large subunit binding"/>
    <property type="evidence" value="ECO:0007669"/>
    <property type="project" value="TreeGrafter"/>
</dbReference>
<evidence type="ECO:0000259" key="1">
    <source>
        <dbReference type="Pfam" id="PF05670"/>
    </source>
</evidence>
<sequence length="546" mass="63121">MALDGILLSKLIPEIQATLPFRIQKIYMTSQTELLLQTHGTAGKKQLLISTHSVYNRILFTNRSYPTPNEPSNFVMVLRKYLEGSIVEKIQQAELDRWMVFDIRHHNEIGDLEYLKLYVELMGKYANVILVNSQNRIIDAMKRIPPFENSRRTIQAGAEFSETPSQDKKNPFIEQNIDMNVSLTKQFSGFSPFLAKEVEYRMSKGQTFHSIMEEISNSKSIFIANSDNEPVFHCIDLTSVGPCKEYPLFEGIDILYFHREEKERIKQISGDIQHFISRQLKHQSTKLPRLIEEYESAKDCDKWREYGDLLYAYQISDTKGLKEIILNSFVDDSPVRIPLDPKLDGKGNARKAFQKYNKLKKGQVYLQEQIQLCQMEIDYFSGLSEQLKYADFETAMEIREELVKLGYLFEKEKGKKKKKKKEVLPSYTTITTEQGIAISFGKNNLQNDALTWHTKKSNIWFHTKDYHGSHVVVHDDNPDEYTMRLAANIAAYFSAGRMSSSVPVAYCPIKNLKKIPGAKPGMVELGKYKMIYIDPDEEQISQYIDL</sequence>
<reference evidence="2 3" key="1">
    <citation type="submission" date="2018-08" db="EMBL/GenBank/DDBJ databases">
        <title>A genome reference for cultivated species of the human gut microbiota.</title>
        <authorList>
            <person name="Zou Y."/>
            <person name="Xue W."/>
            <person name="Luo G."/>
        </authorList>
    </citation>
    <scope>NUCLEOTIDE SEQUENCE [LARGE SCALE GENOMIC DNA]</scope>
    <source>
        <strain evidence="2 3">AF18-46</strain>
    </source>
</reference>
<dbReference type="Pfam" id="PF05670">
    <property type="entry name" value="NFACT-R_1"/>
    <property type="match status" value="1"/>
</dbReference>
<dbReference type="Proteomes" id="UP000284731">
    <property type="component" value="Unassembled WGS sequence"/>
</dbReference>
<evidence type="ECO:0000313" key="3">
    <source>
        <dbReference type="Proteomes" id="UP000284731"/>
    </source>
</evidence>
<dbReference type="GO" id="GO:0072344">
    <property type="term" value="P:rescue of stalled ribosome"/>
    <property type="evidence" value="ECO:0007669"/>
    <property type="project" value="TreeGrafter"/>
</dbReference>
<dbReference type="PANTHER" id="PTHR15239">
    <property type="entry name" value="NUCLEAR EXPORT MEDIATOR FACTOR NEMF"/>
    <property type="match status" value="1"/>
</dbReference>
<dbReference type="AlphaFoldDB" id="A0A412PEY8"/>
<dbReference type="GO" id="GO:1990112">
    <property type="term" value="C:RQC complex"/>
    <property type="evidence" value="ECO:0007669"/>
    <property type="project" value="TreeGrafter"/>
</dbReference>
<feature type="domain" description="NFACT RNA-binding" evidence="1">
    <location>
        <begin position="431"/>
        <end position="517"/>
    </location>
</feature>
<dbReference type="GO" id="GO:0000049">
    <property type="term" value="F:tRNA binding"/>
    <property type="evidence" value="ECO:0007669"/>
    <property type="project" value="TreeGrafter"/>
</dbReference>
<evidence type="ECO:0000313" key="2">
    <source>
        <dbReference type="EMBL" id="RGT56020.1"/>
    </source>
</evidence>
<dbReference type="InterPro" id="IPR051608">
    <property type="entry name" value="RQC_Subunit_NEMF"/>
</dbReference>
<organism evidence="2 3">
    <name type="scientific">Solobacterium moorei</name>
    <dbReference type="NCBI Taxonomy" id="102148"/>
    <lineage>
        <taxon>Bacteria</taxon>
        <taxon>Bacillati</taxon>
        <taxon>Bacillota</taxon>
        <taxon>Erysipelotrichia</taxon>
        <taxon>Erysipelotrichales</taxon>
        <taxon>Erysipelotrichaceae</taxon>
        <taxon>Solobacterium</taxon>
    </lineage>
</organism>
<dbReference type="InterPro" id="IPR008532">
    <property type="entry name" value="NFACT_RNA-bd"/>
</dbReference>
<comment type="caution">
    <text evidence="2">The sequence shown here is derived from an EMBL/GenBank/DDBJ whole genome shotgun (WGS) entry which is preliminary data.</text>
</comment>
<protein>
    <submittedName>
        <fullName evidence="2">DUF814 domain-containing protein</fullName>
    </submittedName>
</protein>